<organism evidence="3 5">
    <name type="scientific">Chryseobacterium jejuense</name>
    <dbReference type="NCBI Taxonomy" id="445960"/>
    <lineage>
        <taxon>Bacteria</taxon>
        <taxon>Pseudomonadati</taxon>
        <taxon>Bacteroidota</taxon>
        <taxon>Flavobacteriia</taxon>
        <taxon>Flavobacteriales</taxon>
        <taxon>Weeksellaceae</taxon>
        <taxon>Chryseobacterium group</taxon>
        <taxon>Chryseobacterium</taxon>
    </lineage>
</organism>
<sequence>MDTNKYGKFPCPCCGYYTLKYKPDNTFQICPVCYWEDDGIQLNDIDYNGGANAVSLREAKINFEKYGVIERQFIKFVRPPLQDEKIDK</sequence>
<name>A0A2X2X577_CHRJE</name>
<evidence type="ECO:0000313" key="3">
    <source>
        <dbReference type="EMBL" id="SQB47047.1"/>
    </source>
</evidence>
<gene>
    <name evidence="3" type="ORF">NCTC13492_04125</name>
    <name evidence="2" type="ORF">SAMN05421542_1315</name>
</gene>
<accession>A0A2X2X577</accession>
<dbReference type="EMBL" id="FNEG01000002">
    <property type="protein sequence ID" value="SDI56441.1"/>
    <property type="molecule type" value="Genomic_DNA"/>
</dbReference>
<dbReference type="Pfam" id="PF14206">
    <property type="entry name" value="Cys_rich_CPCC"/>
    <property type="match status" value="1"/>
</dbReference>
<evidence type="ECO:0000313" key="5">
    <source>
        <dbReference type="Proteomes" id="UP000251670"/>
    </source>
</evidence>
<dbReference type="OrthoDB" id="1456570at2"/>
<dbReference type="InterPro" id="IPR025983">
    <property type="entry name" value="Cys_rich_CPCC"/>
</dbReference>
<dbReference type="Proteomes" id="UP000251670">
    <property type="component" value="Unassembled WGS sequence"/>
</dbReference>
<proteinExistence type="predicted"/>
<protein>
    <submittedName>
        <fullName evidence="2">Cysteine-rich CPCC</fullName>
    </submittedName>
</protein>
<keyword evidence="4" id="KW-1185">Reference proteome</keyword>
<feature type="domain" description="Cysteine-rich CPCC" evidence="1">
    <location>
        <begin position="9"/>
        <end position="84"/>
    </location>
</feature>
<reference evidence="3 5" key="2">
    <citation type="submission" date="2018-06" db="EMBL/GenBank/DDBJ databases">
        <authorList>
            <consortium name="Pathogen Informatics"/>
            <person name="Doyle S."/>
        </authorList>
    </citation>
    <scope>NUCLEOTIDE SEQUENCE [LARGE SCALE GENOMIC DNA]</scope>
    <source>
        <strain evidence="3 5">NCTC13492</strain>
    </source>
</reference>
<dbReference type="STRING" id="445960.SAMN05421542_1315"/>
<dbReference type="AlphaFoldDB" id="A0A2X2X577"/>
<evidence type="ECO:0000313" key="2">
    <source>
        <dbReference type="EMBL" id="SDI56441.1"/>
    </source>
</evidence>
<dbReference type="EMBL" id="UAWB01000014">
    <property type="protein sequence ID" value="SQB47047.1"/>
    <property type="molecule type" value="Genomic_DNA"/>
</dbReference>
<reference evidence="2 4" key="1">
    <citation type="submission" date="2016-10" db="EMBL/GenBank/DDBJ databases">
        <authorList>
            <person name="Varghese N."/>
            <person name="Submissions S."/>
        </authorList>
    </citation>
    <scope>NUCLEOTIDE SEQUENCE [LARGE SCALE GENOMIC DNA]</scope>
    <source>
        <strain evidence="2 4">DSM 19299</strain>
    </source>
</reference>
<evidence type="ECO:0000313" key="4">
    <source>
        <dbReference type="Proteomes" id="UP000199426"/>
    </source>
</evidence>
<evidence type="ECO:0000259" key="1">
    <source>
        <dbReference type="Pfam" id="PF14206"/>
    </source>
</evidence>
<dbReference type="Proteomes" id="UP000199426">
    <property type="component" value="Unassembled WGS sequence"/>
</dbReference>
<dbReference type="RefSeq" id="WP_089734741.1">
    <property type="nucleotide sequence ID" value="NZ_FNEG01000002.1"/>
</dbReference>